<reference evidence="2" key="1">
    <citation type="submission" date="2021-01" db="EMBL/GenBank/DDBJ databases">
        <title>A chromosome-scale assembly of European eel, Anguilla anguilla.</title>
        <authorList>
            <person name="Henkel C."/>
            <person name="Jong-Raadsen S.A."/>
            <person name="Dufour S."/>
            <person name="Weltzien F.-A."/>
            <person name="Palstra A.P."/>
            <person name="Pelster B."/>
            <person name="Spaink H.P."/>
            <person name="Van Den Thillart G.E."/>
            <person name="Jansen H."/>
            <person name="Zahm M."/>
            <person name="Klopp C."/>
            <person name="Cedric C."/>
            <person name="Louis A."/>
            <person name="Berthelot C."/>
            <person name="Parey E."/>
            <person name="Roest Crollius H."/>
            <person name="Montfort J."/>
            <person name="Robinson-Rechavi M."/>
            <person name="Bucao C."/>
            <person name="Bouchez O."/>
            <person name="Gislard M."/>
            <person name="Lluch J."/>
            <person name="Milhes M."/>
            <person name="Lampietro C."/>
            <person name="Lopez Roques C."/>
            <person name="Donnadieu C."/>
            <person name="Braasch I."/>
            <person name="Desvignes T."/>
            <person name="Postlethwait J."/>
            <person name="Bobe J."/>
            <person name="Guiguen Y."/>
            <person name="Dirks R."/>
        </authorList>
    </citation>
    <scope>NUCLEOTIDE SEQUENCE</scope>
    <source>
        <strain evidence="2">Tag_6206</strain>
        <tissue evidence="2">Liver</tissue>
    </source>
</reference>
<feature type="compositionally biased region" description="Basic and acidic residues" evidence="1">
    <location>
        <begin position="47"/>
        <end position="64"/>
    </location>
</feature>
<feature type="region of interest" description="Disordered" evidence="1">
    <location>
        <begin position="310"/>
        <end position="378"/>
    </location>
</feature>
<feature type="region of interest" description="Disordered" evidence="1">
    <location>
        <begin position="239"/>
        <end position="289"/>
    </location>
</feature>
<feature type="region of interest" description="Disordered" evidence="1">
    <location>
        <begin position="215"/>
        <end position="234"/>
    </location>
</feature>
<dbReference type="Proteomes" id="UP001044222">
    <property type="component" value="Unassembled WGS sequence"/>
</dbReference>
<evidence type="ECO:0000313" key="3">
    <source>
        <dbReference type="Proteomes" id="UP001044222"/>
    </source>
</evidence>
<sequence>MADTKPPASERFSPCGHLGSGGAIADDDDDLGVPIFHLSKSLTDVATDPRDGEEASRCRPDLRKSASSAVCPQEAPETPWTPELAYRGVAGTPPLGSAPMSTAAANHLRPCKGRGLVPGGHLPQTASSSRDLRGERQDQALQRSHSVCLHAAREARSRGLGSCSEAGLTCSGTGCRFRRVPGCYSLGCRQAATALHADAMPPAWGQLLEPHGAAWGGMDLHPQPKQLPKGQPETYLQGGLRRKRSQRPGARASLPPYAVSRGRRKRWRGGAAPRHDAQLSPAHRLRQRHAAGLQTPCGGKVLRCGLPQRVRGTPLDRGGPDVQGSGDHDLPSGAERRWGPDGPPGIPLAPRVPKVSLAGEDGEAGVAGGGPGRGRPRR</sequence>
<feature type="region of interest" description="Disordered" evidence="1">
    <location>
        <begin position="113"/>
        <end position="139"/>
    </location>
</feature>
<dbReference type="AlphaFoldDB" id="A0A9D3MXN8"/>
<proteinExistence type="predicted"/>
<accession>A0A9D3MXN8</accession>
<name>A0A9D3MXN8_ANGAN</name>
<feature type="compositionally biased region" description="Basic and acidic residues" evidence="1">
    <location>
        <begin position="326"/>
        <end position="339"/>
    </location>
</feature>
<gene>
    <name evidence="2" type="ORF">ANANG_G00046780</name>
</gene>
<protein>
    <submittedName>
        <fullName evidence="2">Uncharacterized protein</fullName>
    </submittedName>
</protein>
<evidence type="ECO:0000313" key="2">
    <source>
        <dbReference type="EMBL" id="KAG5855220.1"/>
    </source>
</evidence>
<organism evidence="2 3">
    <name type="scientific">Anguilla anguilla</name>
    <name type="common">European freshwater eel</name>
    <name type="synonym">Muraena anguilla</name>
    <dbReference type="NCBI Taxonomy" id="7936"/>
    <lineage>
        <taxon>Eukaryota</taxon>
        <taxon>Metazoa</taxon>
        <taxon>Chordata</taxon>
        <taxon>Craniata</taxon>
        <taxon>Vertebrata</taxon>
        <taxon>Euteleostomi</taxon>
        <taxon>Actinopterygii</taxon>
        <taxon>Neopterygii</taxon>
        <taxon>Teleostei</taxon>
        <taxon>Anguilliformes</taxon>
        <taxon>Anguillidae</taxon>
        <taxon>Anguilla</taxon>
    </lineage>
</organism>
<evidence type="ECO:0000256" key="1">
    <source>
        <dbReference type="SAM" id="MobiDB-lite"/>
    </source>
</evidence>
<feature type="region of interest" description="Disordered" evidence="1">
    <location>
        <begin position="1"/>
        <end position="79"/>
    </location>
</feature>
<dbReference type="EMBL" id="JAFIRN010000002">
    <property type="protein sequence ID" value="KAG5855220.1"/>
    <property type="molecule type" value="Genomic_DNA"/>
</dbReference>
<keyword evidence="3" id="KW-1185">Reference proteome</keyword>
<comment type="caution">
    <text evidence="2">The sequence shown here is derived from an EMBL/GenBank/DDBJ whole genome shotgun (WGS) entry which is preliminary data.</text>
</comment>
<feature type="compositionally biased region" description="Gly residues" evidence="1">
    <location>
        <begin position="365"/>
        <end position="378"/>
    </location>
</feature>